<dbReference type="GO" id="GO:0006012">
    <property type="term" value="P:galactose metabolic process"/>
    <property type="evidence" value="ECO:0007669"/>
    <property type="project" value="InterPro"/>
</dbReference>
<protein>
    <submittedName>
        <fullName evidence="2">Beta-galactosidase protein</fullName>
    </submittedName>
</protein>
<dbReference type="RefSeq" id="WP_021764660.1">
    <property type="nucleotide sequence ID" value="NZ_KI272535.1"/>
</dbReference>
<reference evidence="2 3" key="1">
    <citation type="submission" date="2013-08" db="EMBL/GenBank/DDBJ databases">
        <authorList>
            <person name="Weinstock G."/>
            <person name="Sodergren E."/>
            <person name="Wylie T."/>
            <person name="Fulton L."/>
            <person name="Fulton R."/>
            <person name="Fronick C."/>
            <person name="O'Laughlin M."/>
            <person name="Godfrey J."/>
            <person name="Miner T."/>
            <person name="Herter B."/>
            <person name="Appelbaum E."/>
            <person name="Cordes M."/>
            <person name="Lek S."/>
            <person name="Wollam A."/>
            <person name="Pepin K.H."/>
            <person name="Palsikar V.B."/>
            <person name="Mitreva M."/>
            <person name="Wilson R.K."/>
        </authorList>
    </citation>
    <scope>NUCLEOTIDE SEQUENCE [LARGE SCALE GENOMIC DNA]</scope>
    <source>
        <strain evidence="2 3">ATCC 14665</strain>
    </source>
</reference>
<dbReference type="Gene3D" id="3.40.50.880">
    <property type="match status" value="1"/>
</dbReference>
<dbReference type="EMBL" id="AWVQ01000628">
    <property type="protein sequence ID" value="ERK69693.1"/>
    <property type="molecule type" value="Genomic_DNA"/>
</dbReference>
<dbReference type="AlphaFoldDB" id="U2SWN5"/>
<feature type="non-terminal residue" evidence="2">
    <location>
        <position position="1"/>
    </location>
</feature>
<evidence type="ECO:0000259" key="1">
    <source>
        <dbReference type="Pfam" id="PF08533"/>
    </source>
</evidence>
<dbReference type="Pfam" id="PF08533">
    <property type="entry name" value="Glyco_hydro_42C"/>
    <property type="match status" value="1"/>
</dbReference>
<gene>
    <name evidence="2" type="ORF">N136_03982</name>
</gene>
<dbReference type="PATRIC" id="fig|1358026.3.peg.3300"/>
<dbReference type="Proteomes" id="UP000016605">
    <property type="component" value="Unassembled WGS sequence"/>
</dbReference>
<feature type="domain" description="Beta-galactosidase C-terminal" evidence="1">
    <location>
        <begin position="45"/>
        <end position="99"/>
    </location>
</feature>
<dbReference type="GO" id="GO:0004565">
    <property type="term" value="F:beta-galactosidase activity"/>
    <property type="evidence" value="ECO:0007669"/>
    <property type="project" value="InterPro"/>
</dbReference>
<dbReference type="InterPro" id="IPR013739">
    <property type="entry name" value="Beta_galactosidase_C"/>
</dbReference>
<evidence type="ECO:0000313" key="2">
    <source>
        <dbReference type="EMBL" id="ERK69693.1"/>
    </source>
</evidence>
<organism evidence="2 3">
    <name type="scientific">Leifsonia aquatica ATCC 14665</name>
    <dbReference type="NCBI Taxonomy" id="1358026"/>
    <lineage>
        <taxon>Bacteria</taxon>
        <taxon>Bacillati</taxon>
        <taxon>Actinomycetota</taxon>
        <taxon>Actinomycetes</taxon>
        <taxon>Micrococcales</taxon>
        <taxon>Microbacteriaceae</taxon>
        <taxon>Leifsonia</taxon>
    </lineage>
</organism>
<name>U2SWN5_LEIAQ</name>
<dbReference type="HOGENOM" id="CLU_2126278_0_0_11"/>
<sequence>LTRRAHGAGAAWYLAAGLDEQGMRAVLSAVFTAAGVAIREPDTALEIVTRTDGATDYTFVLNHGREARTAPRIPGGTDLLTGVDAGAGLPLDAFGVAVVAHPANRPANTERPA</sequence>
<proteinExistence type="predicted"/>
<accession>U2SWN5</accession>
<dbReference type="InterPro" id="IPR013780">
    <property type="entry name" value="Glyco_hydro_b"/>
</dbReference>
<comment type="caution">
    <text evidence="2">The sequence shown here is derived from an EMBL/GenBank/DDBJ whole genome shotgun (WGS) entry which is preliminary data.</text>
</comment>
<evidence type="ECO:0000313" key="3">
    <source>
        <dbReference type="Proteomes" id="UP000016605"/>
    </source>
</evidence>
<dbReference type="Gene3D" id="2.60.40.1180">
    <property type="entry name" value="Golgi alpha-mannosidase II"/>
    <property type="match status" value="1"/>
</dbReference>
<dbReference type="InterPro" id="IPR029062">
    <property type="entry name" value="Class_I_gatase-like"/>
</dbReference>